<dbReference type="SMART" id="SM00327">
    <property type="entry name" value="VWA"/>
    <property type="match status" value="1"/>
</dbReference>
<dbReference type="Pfam" id="PF07584">
    <property type="entry name" value="BatA"/>
    <property type="match status" value="1"/>
</dbReference>
<name>A0A855X5T3_9BACT</name>
<evidence type="ECO:0000259" key="6">
    <source>
        <dbReference type="PROSITE" id="PS50234"/>
    </source>
</evidence>
<gene>
    <name evidence="7" type="ORF">C3F09_06915</name>
</gene>
<feature type="domain" description="VWFA" evidence="6">
    <location>
        <begin position="72"/>
        <end position="266"/>
    </location>
</feature>
<dbReference type="InterPro" id="IPR033881">
    <property type="entry name" value="vWA_BatA_type"/>
</dbReference>
<keyword evidence="2 5" id="KW-0812">Transmembrane</keyword>
<dbReference type="AlphaFoldDB" id="A0A855X5T3"/>
<evidence type="ECO:0000256" key="3">
    <source>
        <dbReference type="ARBA" id="ARBA00022989"/>
    </source>
</evidence>
<dbReference type="SUPFAM" id="SSF53300">
    <property type="entry name" value="vWA-like"/>
    <property type="match status" value="1"/>
</dbReference>
<dbReference type="InterPro" id="IPR036465">
    <property type="entry name" value="vWFA_dom_sf"/>
</dbReference>
<evidence type="ECO:0000256" key="1">
    <source>
        <dbReference type="ARBA" id="ARBA00022475"/>
    </source>
</evidence>
<dbReference type="Pfam" id="PF00092">
    <property type="entry name" value="VWA"/>
    <property type="match status" value="1"/>
</dbReference>
<protein>
    <submittedName>
        <fullName evidence="7">Aerotolerance regulator BatA</fullName>
    </submittedName>
</protein>
<evidence type="ECO:0000313" key="8">
    <source>
        <dbReference type="Proteomes" id="UP000250918"/>
    </source>
</evidence>
<dbReference type="EMBL" id="PQAP01000092">
    <property type="protein sequence ID" value="PWB72266.1"/>
    <property type="molecule type" value="Genomic_DNA"/>
</dbReference>
<dbReference type="NCBIfam" id="TIGR02226">
    <property type="entry name" value="two_anch"/>
    <property type="match status" value="1"/>
</dbReference>
<feature type="transmembrane region" description="Helical" evidence="5">
    <location>
        <begin position="35"/>
        <end position="55"/>
    </location>
</feature>
<proteinExistence type="predicted"/>
<evidence type="ECO:0000313" key="7">
    <source>
        <dbReference type="EMBL" id="PWB72266.1"/>
    </source>
</evidence>
<accession>A0A855X5T3</accession>
<evidence type="ECO:0000256" key="4">
    <source>
        <dbReference type="ARBA" id="ARBA00023136"/>
    </source>
</evidence>
<keyword evidence="1" id="KW-1003">Cell membrane</keyword>
<reference evidence="7 8" key="1">
    <citation type="journal article" date="2018" name="ISME J.">
        <title>A methanotrophic archaeon couples anaerobic oxidation of methane to Fe(III) reduction.</title>
        <authorList>
            <person name="Cai C."/>
            <person name="Leu A.O."/>
            <person name="Xie G.J."/>
            <person name="Guo J."/>
            <person name="Feng Y."/>
            <person name="Zhao J.X."/>
            <person name="Tyson G.W."/>
            <person name="Yuan Z."/>
            <person name="Hu S."/>
        </authorList>
    </citation>
    <scope>NUCLEOTIDE SEQUENCE [LARGE SCALE GENOMIC DNA]</scope>
    <source>
        <strain evidence="7">FeB_12</strain>
    </source>
</reference>
<dbReference type="Gene3D" id="3.40.50.410">
    <property type="entry name" value="von Willebrand factor, type A domain"/>
    <property type="match status" value="1"/>
</dbReference>
<dbReference type="InterPro" id="IPR050768">
    <property type="entry name" value="UPF0353/GerABKA_families"/>
</dbReference>
<dbReference type="Proteomes" id="UP000250918">
    <property type="component" value="Unassembled WGS sequence"/>
</dbReference>
<dbReference type="InterPro" id="IPR024163">
    <property type="entry name" value="Aerotolerance_reg_N"/>
</dbReference>
<organism evidence="7 8">
    <name type="scientific">candidate division GN15 bacterium</name>
    <dbReference type="NCBI Taxonomy" id="2072418"/>
    <lineage>
        <taxon>Bacteria</taxon>
        <taxon>candidate division GN15</taxon>
    </lineage>
</organism>
<comment type="caution">
    <text evidence="7">The sequence shown here is derived from an EMBL/GenBank/DDBJ whole genome shotgun (WGS) entry which is preliminary data.</text>
</comment>
<evidence type="ECO:0000256" key="5">
    <source>
        <dbReference type="SAM" id="Phobius"/>
    </source>
</evidence>
<dbReference type="PANTHER" id="PTHR22550">
    <property type="entry name" value="SPORE GERMINATION PROTEIN"/>
    <property type="match status" value="1"/>
</dbReference>
<dbReference type="PRINTS" id="PR00453">
    <property type="entry name" value="VWFADOMAIN"/>
</dbReference>
<dbReference type="PROSITE" id="PS50234">
    <property type="entry name" value="VWFA"/>
    <property type="match status" value="1"/>
</dbReference>
<sequence length="312" mass="35184">MLAYYFGRKRYVSATLKYSDVRIVKRAARSNRQRYRFILPVLRVLAIALLFVAFARPRAGTEVTDVTSEGIDIVMLLDVSSSMLAEDFKPNNRLYVAKEELKKFVNKRTNDRIGLVVFARYAYTQCPLTLDYGVLLNFVDQVDIGVVDDGTAIGMAIATAANRLRESNAKSKVMVLLTDGDNNAGEIDPLTAANIAAAYDIKIYTIAAGRPGNAMYPVQDPIFGKRYIYQPTNVNEESLRQIAERTGGKYFRARSGEELDQIYSTIDKLEKTEIKVAAHVQYRELFQYFVYAALALLALEILLANTWFRKLP</sequence>
<keyword evidence="4 5" id="KW-0472">Membrane</keyword>
<keyword evidence="3 5" id="KW-1133">Transmembrane helix</keyword>
<dbReference type="InterPro" id="IPR011933">
    <property type="entry name" value="Double_TM_dom"/>
</dbReference>
<dbReference type="InterPro" id="IPR002035">
    <property type="entry name" value="VWF_A"/>
</dbReference>
<dbReference type="PANTHER" id="PTHR22550:SF5">
    <property type="entry name" value="LEUCINE ZIPPER PROTEIN 4"/>
    <property type="match status" value="1"/>
</dbReference>
<dbReference type="CDD" id="cd01467">
    <property type="entry name" value="vWA_BatA_type"/>
    <property type="match status" value="1"/>
</dbReference>
<feature type="transmembrane region" description="Helical" evidence="5">
    <location>
        <begin position="288"/>
        <end position="308"/>
    </location>
</feature>
<evidence type="ECO:0000256" key="2">
    <source>
        <dbReference type="ARBA" id="ARBA00022692"/>
    </source>
</evidence>